<evidence type="ECO:0000259" key="3">
    <source>
        <dbReference type="Pfam" id="PF12783"/>
    </source>
</evidence>
<evidence type="ECO:0000313" key="6">
    <source>
        <dbReference type="Proteomes" id="UP000274504"/>
    </source>
</evidence>
<dbReference type="GO" id="GO:0015031">
    <property type="term" value="P:protein transport"/>
    <property type="evidence" value="ECO:0007669"/>
    <property type="project" value="UniProtKB-KW"/>
</dbReference>
<dbReference type="Pfam" id="PF12783">
    <property type="entry name" value="Sec7-like_HUS"/>
    <property type="match status" value="1"/>
</dbReference>
<reference evidence="7" key="1">
    <citation type="submission" date="2016-04" db="UniProtKB">
        <authorList>
            <consortium name="WormBaseParasite"/>
        </authorList>
    </citation>
    <scope>IDENTIFICATION</scope>
</reference>
<dbReference type="InterPro" id="IPR032691">
    <property type="entry name" value="Mon2/Sec7/BIG1-like_HUS"/>
</dbReference>
<proteinExistence type="predicted"/>
<sequence length="562" mass="62825">MPEVLNLIQLVERLQQDYRNVINETKRKFIPIKDSAEAQSKRLRELVNGNQDIRIYLLEHNLDVANPFIKGCETGQSKVINICLTALQRLITSQMLTEPSVESLLKVVSTMVESELEELKLLQTTILLVTASQTLSDVILSQALGLCLRLHNSKTNAVVNTAAAAIRQCTGSVFDQVSREVLQSSSPAENVQSGDEADAFHFTPASKSAFFYFQVSCRCRRTKCHMLLLSFQEKEFLYLMKERVCPLVIKLMASGLLADAQRGRAWDSVSENSTSGGNTYAGSTEFGVNVRLNRIIILLCSKYFECLNTECEMLISTIMRIVESEQNSWRRALALEVMFKIIAQPDLLLKICSTFDMMEPPSRVFFGLVTTASGFVQAALLTPNPHRESLGSVSAGSQIAQKPAFIYRGVSHYISDMQKFALLEILDRHEAPALPEGYSLRMTISCLLQVVWSQQHLIQQAIANLEKEPSKEPLIEFKMLSISWTAILPALSLLLEACADEKLTDSFLLAVTVMVVLSSRCGISDARETFLATLCKFALPSLFVLTEKRELLFFLSLLILLK</sequence>
<keyword evidence="1" id="KW-0813">Transport</keyword>
<gene>
    <name evidence="5" type="ORF">HDID_LOCUS464</name>
</gene>
<dbReference type="OrthoDB" id="294853at2759"/>
<evidence type="ECO:0000259" key="4">
    <source>
        <dbReference type="Pfam" id="PF16213"/>
    </source>
</evidence>
<dbReference type="WBParaSite" id="HDID_0000046301-mRNA-1">
    <property type="protein sequence ID" value="HDID_0000046301-mRNA-1"/>
    <property type="gene ID" value="HDID_0000046301"/>
</dbReference>
<feature type="domain" description="Mon2/Sec7/BIG1-like HUS" evidence="3">
    <location>
        <begin position="231"/>
        <end position="358"/>
    </location>
</feature>
<evidence type="ECO:0000256" key="1">
    <source>
        <dbReference type="ARBA" id="ARBA00022448"/>
    </source>
</evidence>
<dbReference type="InterPro" id="IPR032629">
    <property type="entry name" value="DCB_dom"/>
</dbReference>
<dbReference type="EMBL" id="UYSG01000062">
    <property type="protein sequence ID" value="VDL16235.1"/>
    <property type="molecule type" value="Genomic_DNA"/>
</dbReference>
<evidence type="ECO:0000313" key="5">
    <source>
        <dbReference type="EMBL" id="VDL16235.1"/>
    </source>
</evidence>
<organism evidence="7">
    <name type="scientific">Hymenolepis diminuta</name>
    <name type="common">Rat tapeworm</name>
    <dbReference type="NCBI Taxonomy" id="6216"/>
    <lineage>
        <taxon>Eukaryota</taxon>
        <taxon>Metazoa</taxon>
        <taxon>Spiralia</taxon>
        <taxon>Lophotrochozoa</taxon>
        <taxon>Platyhelminthes</taxon>
        <taxon>Cestoda</taxon>
        <taxon>Eucestoda</taxon>
        <taxon>Cyclophyllidea</taxon>
        <taxon>Hymenolepididae</taxon>
        <taxon>Hymenolepis</taxon>
    </lineage>
</organism>
<dbReference type="STRING" id="6216.A0A158QBT8"/>
<accession>A0A158QBT8</accession>
<feature type="domain" description="Mon2/Sec7/BIG1-like dimerisation and cyclophilin-binding" evidence="4">
    <location>
        <begin position="9"/>
        <end position="180"/>
    </location>
</feature>
<protein>
    <submittedName>
        <fullName evidence="7">Protein MON2 homolog</fullName>
    </submittedName>
</protein>
<evidence type="ECO:0000313" key="7">
    <source>
        <dbReference type="WBParaSite" id="HDID_0000046301-mRNA-1"/>
    </source>
</evidence>
<dbReference type="AlphaFoldDB" id="A0A158QBT8"/>
<dbReference type="Proteomes" id="UP000274504">
    <property type="component" value="Unassembled WGS sequence"/>
</dbReference>
<dbReference type="Pfam" id="PF16213">
    <property type="entry name" value="DCB"/>
    <property type="match status" value="1"/>
</dbReference>
<keyword evidence="2" id="KW-0653">Protein transport</keyword>
<reference evidence="5 6" key="2">
    <citation type="submission" date="2018-11" db="EMBL/GenBank/DDBJ databases">
        <authorList>
            <consortium name="Pathogen Informatics"/>
        </authorList>
    </citation>
    <scope>NUCLEOTIDE SEQUENCE [LARGE SCALE GENOMIC DNA]</scope>
</reference>
<name>A0A158QBT8_HYMDI</name>
<evidence type="ECO:0000256" key="2">
    <source>
        <dbReference type="ARBA" id="ARBA00022927"/>
    </source>
</evidence>